<dbReference type="InterPro" id="IPR018392">
    <property type="entry name" value="LysM"/>
</dbReference>
<evidence type="ECO:0000259" key="2">
    <source>
        <dbReference type="PROSITE" id="PS51782"/>
    </source>
</evidence>
<evidence type="ECO:0000256" key="1">
    <source>
        <dbReference type="SAM" id="MobiDB-lite"/>
    </source>
</evidence>
<dbReference type="EMBL" id="CP096203">
    <property type="protein sequence ID" value="UPQ74683.1"/>
    <property type="molecule type" value="Genomic_DNA"/>
</dbReference>
<keyword evidence="4" id="KW-1185">Reference proteome</keyword>
<feature type="compositionally biased region" description="Basic and acidic residues" evidence="1">
    <location>
        <begin position="77"/>
        <end position="97"/>
    </location>
</feature>
<dbReference type="PROSITE" id="PS51782">
    <property type="entry name" value="LYSM"/>
    <property type="match status" value="1"/>
</dbReference>
<feature type="region of interest" description="Disordered" evidence="1">
    <location>
        <begin position="63"/>
        <end position="102"/>
    </location>
</feature>
<protein>
    <submittedName>
        <fullName evidence="3">DUF4280 domain-containing protein</fullName>
    </submittedName>
</protein>
<sequence>MKKYLIQTGDSLSSVAERFSVKDAQTLRSFHNTHCPLEDLLGYELVPGKQLLIPEDAQYLKEDEKTSDTLNGYSDKILSEDKKQDLQQKEETSKKQESQNSIGRSELHDGKYFVVQKGRCQCNQGFKYPKFKVTSHQKLYWNDAHGQPDYLAVTEDDTQFDPVAQPFGQCKLKPSSGGYLPCVYAPAGKWTKIYENVKVMDRSCVTEISELMCTSGGKITILKHGQQSEPVKSQVAKADAQEQHVYNPIMDFQRFQEEFGSNYGMAW</sequence>
<evidence type="ECO:0000313" key="4">
    <source>
        <dbReference type="Proteomes" id="UP000830552"/>
    </source>
</evidence>
<name>A0ABY4K4E1_9FLAO</name>
<accession>A0ABY4K4E1</accession>
<proteinExistence type="predicted"/>
<reference evidence="3" key="1">
    <citation type="submission" date="2022-04" db="EMBL/GenBank/DDBJ databases">
        <title>Evolutionary, genomic, and biogeographic characterization of Chryseobacterium nepalense represented by a plastic-degrading bacterium AC3.</title>
        <authorList>
            <person name="Yin Z."/>
            <person name="Liu X."/>
            <person name="Wang D."/>
            <person name="Xie Z."/>
        </authorList>
    </citation>
    <scope>NUCLEOTIDE SEQUENCE</scope>
    <source>
        <strain evidence="3">AC3</strain>
    </source>
</reference>
<dbReference type="InterPro" id="IPR025460">
    <property type="entry name" value="DUF4280"/>
</dbReference>
<gene>
    <name evidence="3" type="ORF">M0D58_11550</name>
</gene>
<evidence type="ECO:0000313" key="3">
    <source>
        <dbReference type="EMBL" id="UPQ74683.1"/>
    </source>
</evidence>
<dbReference type="Proteomes" id="UP000830552">
    <property type="component" value="Chromosome"/>
</dbReference>
<dbReference type="RefSeq" id="WP_248389383.1">
    <property type="nucleotide sequence ID" value="NZ_CP096203.1"/>
</dbReference>
<dbReference type="Pfam" id="PF14107">
    <property type="entry name" value="DUF4280"/>
    <property type="match status" value="1"/>
</dbReference>
<feature type="domain" description="LysM" evidence="2">
    <location>
        <begin position="2"/>
        <end position="53"/>
    </location>
</feature>
<organism evidence="3 4">
    <name type="scientific">Chryseobacterium nepalense</name>
    <dbReference type="NCBI Taxonomy" id="1854498"/>
    <lineage>
        <taxon>Bacteria</taxon>
        <taxon>Pseudomonadati</taxon>
        <taxon>Bacteroidota</taxon>
        <taxon>Flavobacteriia</taxon>
        <taxon>Flavobacteriales</taxon>
        <taxon>Weeksellaceae</taxon>
        <taxon>Chryseobacterium group</taxon>
        <taxon>Chryseobacterium</taxon>
    </lineage>
</organism>